<organism evidence="2 3">
    <name type="scientific">Nocardiopsis sinuspersici</name>
    <dbReference type="NCBI Taxonomy" id="501010"/>
    <lineage>
        <taxon>Bacteria</taxon>
        <taxon>Bacillati</taxon>
        <taxon>Actinomycetota</taxon>
        <taxon>Actinomycetes</taxon>
        <taxon>Streptosporangiales</taxon>
        <taxon>Nocardiopsidaceae</taxon>
        <taxon>Nocardiopsis</taxon>
    </lineage>
</organism>
<dbReference type="SUPFAM" id="SSF46785">
    <property type="entry name" value="Winged helix' DNA-binding domain"/>
    <property type="match status" value="1"/>
</dbReference>
<name>A0A7Y9XA19_9ACTN</name>
<dbReference type="PROSITE" id="PS51118">
    <property type="entry name" value="HTH_HXLR"/>
    <property type="match status" value="1"/>
</dbReference>
<dbReference type="Proteomes" id="UP000584931">
    <property type="component" value="Unassembled WGS sequence"/>
</dbReference>
<evidence type="ECO:0000313" key="3">
    <source>
        <dbReference type="Proteomes" id="UP000584931"/>
    </source>
</evidence>
<sequence length="53" mass="5609">MYREDFGEVPPRVEYSLTALGRSLNEALEPLGAWGRAHVIGTADPAPEASPGG</sequence>
<dbReference type="GO" id="GO:0003677">
    <property type="term" value="F:DNA binding"/>
    <property type="evidence" value="ECO:0007669"/>
    <property type="project" value="UniProtKB-KW"/>
</dbReference>
<proteinExistence type="predicted"/>
<reference evidence="2 3" key="1">
    <citation type="submission" date="2020-07" db="EMBL/GenBank/DDBJ databases">
        <title>Sequencing the genomes of 1000 actinobacteria strains.</title>
        <authorList>
            <person name="Klenk H.-P."/>
        </authorList>
    </citation>
    <scope>NUCLEOTIDE SEQUENCE [LARGE SCALE GENOMIC DNA]</scope>
    <source>
        <strain evidence="2 3">DSM 45278</strain>
    </source>
</reference>
<dbReference type="Pfam" id="PF01638">
    <property type="entry name" value="HxlR"/>
    <property type="match status" value="1"/>
</dbReference>
<dbReference type="AlphaFoldDB" id="A0A7Y9XA19"/>
<keyword evidence="2" id="KW-0238">DNA-binding</keyword>
<evidence type="ECO:0000313" key="2">
    <source>
        <dbReference type="EMBL" id="NYH51749.1"/>
    </source>
</evidence>
<protein>
    <submittedName>
        <fullName evidence="2">DNA-binding HxlR family transcriptional regulator</fullName>
    </submittedName>
</protein>
<dbReference type="InterPro" id="IPR036390">
    <property type="entry name" value="WH_DNA-bd_sf"/>
</dbReference>
<dbReference type="InterPro" id="IPR002577">
    <property type="entry name" value="HTH_HxlR"/>
</dbReference>
<evidence type="ECO:0000259" key="1">
    <source>
        <dbReference type="PROSITE" id="PS51118"/>
    </source>
</evidence>
<feature type="domain" description="HTH hxlR-type" evidence="1">
    <location>
        <begin position="1"/>
        <end position="43"/>
    </location>
</feature>
<accession>A0A7Y9XA19</accession>
<dbReference type="InterPro" id="IPR036388">
    <property type="entry name" value="WH-like_DNA-bd_sf"/>
</dbReference>
<gene>
    <name evidence="2" type="ORF">HNR06_001338</name>
</gene>
<comment type="caution">
    <text evidence="2">The sequence shown here is derived from an EMBL/GenBank/DDBJ whole genome shotgun (WGS) entry which is preliminary data.</text>
</comment>
<dbReference type="EMBL" id="JACCHL010000001">
    <property type="protein sequence ID" value="NYH51749.1"/>
    <property type="molecule type" value="Genomic_DNA"/>
</dbReference>
<dbReference type="Gene3D" id="1.10.10.10">
    <property type="entry name" value="Winged helix-like DNA-binding domain superfamily/Winged helix DNA-binding domain"/>
    <property type="match status" value="1"/>
</dbReference>